<keyword evidence="3" id="KW-1185">Reference proteome</keyword>
<dbReference type="EMBL" id="JALJXV010000002">
    <property type="protein sequence ID" value="MCP1673964.1"/>
    <property type="molecule type" value="Genomic_DNA"/>
</dbReference>
<sequence length="354" mass="39963">MRVLILVGRFHPNLTEWVEAFRLAGDDVTVITGGDSVNRVERVKPRIVPENAVSQSEAEAIAREIRPDLVIIRSKEDSYRRIVKAAKGLGAKAIYYDQRAYLRKKGFKPFHRELRKAFRRFRQGHPRVGITTTLGKGEVPRLWRHWIHVPMPVPDDIERRPYFKDGLPTVLMVGRLANEKKRHLWVLQALEESGHPYRLLVAGAGDDSHTTRPGKRSQDYYQKVKETLAAAGHRGSVELQEDLPHEQMAELYLQADIFVLPSTKELLGISVVEAMARGCAVIASNGVGACGYISHGKDGLIFPRASYEAFRDTLHTLLSDKDYTRALGQNAAKTIKNRHGHGDFVNQIRQIARV</sequence>
<evidence type="ECO:0000259" key="1">
    <source>
        <dbReference type="Pfam" id="PF00534"/>
    </source>
</evidence>
<comment type="caution">
    <text evidence="2">The sequence shown here is derived from an EMBL/GenBank/DDBJ whole genome shotgun (WGS) entry which is preliminary data.</text>
</comment>
<dbReference type="SUPFAM" id="SSF53756">
    <property type="entry name" value="UDP-Glycosyltransferase/glycogen phosphorylase"/>
    <property type="match status" value="1"/>
</dbReference>
<dbReference type="GO" id="GO:0016757">
    <property type="term" value="F:glycosyltransferase activity"/>
    <property type="evidence" value="ECO:0007669"/>
    <property type="project" value="InterPro"/>
</dbReference>
<feature type="domain" description="Glycosyl transferase family 1" evidence="1">
    <location>
        <begin position="163"/>
        <end position="333"/>
    </location>
</feature>
<dbReference type="PANTHER" id="PTHR12526">
    <property type="entry name" value="GLYCOSYLTRANSFERASE"/>
    <property type="match status" value="1"/>
</dbReference>
<dbReference type="Pfam" id="PF00534">
    <property type="entry name" value="Glycos_transf_1"/>
    <property type="match status" value="1"/>
</dbReference>
<dbReference type="GO" id="GO:1901135">
    <property type="term" value="P:carbohydrate derivative metabolic process"/>
    <property type="evidence" value="ECO:0007669"/>
    <property type="project" value="UniProtKB-ARBA"/>
</dbReference>
<accession>A0AAE3G2S2</accession>
<evidence type="ECO:0000313" key="2">
    <source>
        <dbReference type="EMBL" id="MCP1673964.1"/>
    </source>
</evidence>
<proteinExistence type="predicted"/>
<dbReference type="PANTHER" id="PTHR12526:SF630">
    <property type="entry name" value="GLYCOSYLTRANSFERASE"/>
    <property type="match status" value="1"/>
</dbReference>
<dbReference type="AlphaFoldDB" id="A0AAE3G2S2"/>
<evidence type="ECO:0000313" key="3">
    <source>
        <dbReference type="Proteomes" id="UP001205843"/>
    </source>
</evidence>
<dbReference type="Gene3D" id="3.40.50.2000">
    <property type="entry name" value="Glycogen Phosphorylase B"/>
    <property type="match status" value="1"/>
</dbReference>
<dbReference type="RefSeq" id="WP_253475339.1">
    <property type="nucleotide sequence ID" value="NZ_JALJXV010000002.1"/>
</dbReference>
<organism evidence="2 3">
    <name type="scientific">Natronocella acetinitrilica</name>
    <dbReference type="NCBI Taxonomy" id="414046"/>
    <lineage>
        <taxon>Bacteria</taxon>
        <taxon>Pseudomonadati</taxon>
        <taxon>Pseudomonadota</taxon>
        <taxon>Gammaproteobacteria</taxon>
        <taxon>Chromatiales</taxon>
        <taxon>Ectothiorhodospiraceae</taxon>
        <taxon>Natronocella</taxon>
    </lineage>
</organism>
<dbReference type="InterPro" id="IPR001296">
    <property type="entry name" value="Glyco_trans_1"/>
</dbReference>
<gene>
    <name evidence="2" type="ORF">J2T57_001063</name>
</gene>
<dbReference type="Proteomes" id="UP001205843">
    <property type="component" value="Unassembled WGS sequence"/>
</dbReference>
<protein>
    <submittedName>
        <fullName evidence="2">Glycosyltransferase involved in cell wall biosynthesis</fullName>
    </submittedName>
</protein>
<name>A0AAE3G2S2_9GAMM</name>
<reference evidence="2" key="1">
    <citation type="submission" date="2022-03" db="EMBL/GenBank/DDBJ databases">
        <title>Genomic Encyclopedia of Type Strains, Phase III (KMG-III): the genomes of soil and plant-associated and newly described type strains.</title>
        <authorList>
            <person name="Whitman W."/>
        </authorList>
    </citation>
    <scope>NUCLEOTIDE SEQUENCE</scope>
    <source>
        <strain evidence="2">ANL 6-2</strain>
    </source>
</reference>
<dbReference type="CDD" id="cd03801">
    <property type="entry name" value="GT4_PimA-like"/>
    <property type="match status" value="1"/>
</dbReference>